<evidence type="ECO:0000256" key="4">
    <source>
        <dbReference type="ARBA" id="ARBA00022833"/>
    </source>
</evidence>
<dbReference type="GO" id="GO:0008270">
    <property type="term" value="F:zinc ion binding"/>
    <property type="evidence" value="ECO:0007669"/>
    <property type="project" value="UniProtKB-UniRule"/>
</dbReference>
<keyword evidence="10" id="KW-1185">Reference proteome</keyword>
<comment type="similarity">
    <text evidence="1 6">Belongs to the FHY3/FAR1 family.</text>
</comment>
<dbReference type="InParanoid" id="A0A200PWC1"/>
<dbReference type="PANTHER" id="PTHR31669">
    <property type="entry name" value="PROTEIN FAR1-RELATED SEQUENCE 10-RELATED"/>
    <property type="match status" value="1"/>
</dbReference>
<evidence type="ECO:0000313" key="10">
    <source>
        <dbReference type="Proteomes" id="UP000195402"/>
    </source>
</evidence>
<feature type="region of interest" description="Disordered" evidence="7">
    <location>
        <begin position="1"/>
        <end position="63"/>
    </location>
</feature>
<protein>
    <recommendedName>
        <fullName evidence="6">Protein FAR1-RELATED SEQUENCE</fullName>
    </recommendedName>
</protein>
<evidence type="ECO:0000256" key="7">
    <source>
        <dbReference type="SAM" id="MobiDB-lite"/>
    </source>
</evidence>
<dbReference type="OMA" id="KWEDEVY"/>
<comment type="subcellular location">
    <subcellularLocation>
        <location evidence="6">Nucleus</location>
    </subcellularLocation>
</comment>
<dbReference type="Pfam" id="PF04434">
    <property type="entry name" value="SWIM"/>
    <property type="match status" value="1"/>
</dbReference>
<gene>
    <name evidence="9" type="ORF">BVC80_9091g6</name>
</gene>
<keyword evidence="4 6" id="KW-0862">Zinc</keyword>
<reference evidence="9 10" key="1">
    <citation type="journal article" date="2017" name="Mol. Plant">
        <title>The Genome of Medicinal Plant Macleaya cordata Provides New Insights into Benzylisoquinoline Alkaloids Metabolism.</title>
        <authorList>
            <person name="Liu X."/>
            <person name="Liu Y."/>
            <person name="Huang P."/>
            <person name="Ma Y."/>
            <person name="Qing Z."/>
            <person name="Tang Q."/>
            <person name="Cao H."/>
            <person name="Cheng P."/>
            <person name="Zheng Y."/>
            <person name="Yuan Z."/>
            <person name="Zhou Y."/>
            <person name="Liu J."/>
            <person name="Tang Z."/>
            <person name="Zhuo Y."/>
            <person name="Zhang Y."/>
            <person name="Yu L."/>
            <person name="Huang J."/>
            <person name="Yang P."/>
            <person name="Peng Q."/>
            <person name="Zhang J."/>
            <person name="Jiang W."/>
            <person name="Zhang Z."/>
            <person name="Lin K."/>
            <person name="Ro D.K."/>
            <person name="Chen X."/>
            <person name="Xiong X."/>
            <person name="Shang Y."/>
            <person name="Huang S."/>
            <person name="Zeng J."/>
        </authorList>
    </citation>
    <scope>NUCLEOTIDE SEQUENCE [LARGE SCALE GENOMIC DNA]</scope>
    <source>
        <strain evidence="10">cv. BLH2017</strain>
        <tissue evidence="9">Root</tissue>
    </source>
</reference>
<proteinExistence type="inferred from homology"/>
<dbReference type="GO" id="GO:0006355">
    <property type="term" value="P:regulation of DNA-templated transcription"/>
    <property type="evidence" value="ECO:0007669"/>
    <property type="project" value="UniProtKB-UniRule"/>
</dbReference>
<keyword evidence="2 6" id="KW-0479">Metal-binding</keyword>
<dbReference type="OrthoDB" id="1931598at2759"/>
<feature type="domain" description="SWIM-type" evidence="8">
    <location>
        <begin position="170"/>
        <end position="206"/>
    </location>
</feature>
<evidence type="ECO:0000313" key="9">
    <source>
        <dbReference type="EMBL" id="OVA02508.1"/>
    </source>
</evidence>
<dbReference type="InterPro" id="IPR031052">
    <property type="entry name" value="FHY3/FAR1"/>
</dbReference>
<dbReference type="STRING" id="56857.A0A200PWC1"/>
<evidence type="ECO:0000256" key="6">
    <source>
        <dbReference type="RuleBase" id="RU367018"/>
    </source>
</evidence>
<evidence type="ECO:0000256" key="2">
    <source>
        <dbReference type="ARBA" id="ARBA00022723"/>
    </source>
</evidence>
<keyword evidence="3 5" id="KW-0863">Zinc-finger</keyword>
<evidence type="ECO:0000256" key="3">
    <source>
        <dbReference type="ARBA" id="ARBA00022771"/>
    </source>
</evidence>
<dbReference type="InterPro" id="IPR006564">
    <property type="entry name" value="Znf_PMZ"/>
</dbReference>
<dbReference type="EMBL" id="MVGT01003949">
    <property type="protein sequence ID" value="OVA02508.1"/>
    <property type="molecule type" value="Genomic_DNA"/>
</dbReference>
<dbReference type="Proteomes" id="UP000195402">
    <property type="component" value="Unassembled WGS sequence"/>
</dbReference>
<evidence type="ECO:0000256" key="1">
    <source>
        <dbReference type="ARBA" id="ARBA00005889"/>
    </source>
</evidence>
<comment type="caution">
    <text evidence="9">The sequence shown here is derived from an EMBL/GenBank/DDBJ whole genome shotgun (WGS) entry which is preliminary data.</text>
</comment>
<accession>A0A200PWC1</accession>
<keyword evidence="6" id="KW-0539">Nucleus</keyword>
<dbReference type="GO" id="GO:0005634">
    <property type="term" value="C:nucleus"/>
    <property type="evidence" value="ECO:0007669"/>
    <property type="project" value="UniProtKB-SubCell"/>
</dbReference>
<sequence length="291" mass="32952">MDGGEDCNLQGFATDSHPPLSQQEIDDPSISCPTGDRDVEGDSLPLSNSLEKNNAIDGDTEMTPTSGMTFNSYDEAWDFYNRHAMQKGFGTKEGFKESKEGALYRRPNIRVGCKAHMRIKLLESKKWEDEVYGMASCSKSLPKADGPLITYSVKERITGKTGQSLDPKVYEVLYNIIEVQVRCTCRLFEYKGILCKHALCVLNEFVDEIPSQYILSRWRKDFKRKYILNHGSNDTDVRNPVQRYDVLYQNAIQIVDEGAISESSYNFVLQGLQDLKKKVQSINSVSSILRS</sequence>
<dbReference type="AlphaFoldDB" id="A0A200PWC1"/>
<organism evidence="9 10">
    <name type="scientific">Macleaya cordata</name>
    <name type="common">Five-seeded plume-poppy</name>
    <name type="synonym">Bocconia cordata</name>
    <dbReference type="NCBI Taxonomy" id="56857"/>
    <lineage>
        <taxon>Eukaryota</taxon>
        <taxon>Viridiplantae</taxon>
        <taxon>Streptophyta</taxon>
        <taxon>Embryophyta</taxon>
        <taxon>Tracheophyta</taxon>
        <taxon>Spermatophyta</taxon>
        <taxon>Magnoliopsida</taxon>
        <taxon>Ranunculales</taxon>
        <taxon>Papaveraceae</taxon>
        <taxon>Papaveroideae</taxon>
        <taxon>Macleaya</taxon>
    </lineage>
</organism>
<dbReference type="InterPro" id="IPR007527">
    <property type="entry name" value="Znf_SWIM"/>
</dbReference>
<evidence type="ECO:0000256" key="5">
    <source>
        <dbReference type="PROSITE-ProRule" id="PRU00325"/>
    </source>
</evidence>
<name>A0A200PWC1_MACCD</name>
<evidence type="ECO:0000259" key="8">
    <source>
        <dbReference type="PROSITE" id="PS50966"/>
    </source>
</evidence>
<comment type="function">
    <text evidence="6">Putative transcription activator involved in regulating light control of development.</text>
</comment>
<dbReference type="SMART" id="SM00575">
    <property type="entry name" value="ZnF_PMZ"/>
    <property type="match status" value="1"/>
</dbReference>
<dbReference type="PANTHER" id="PTHR31669:SF283">
    <property type="entry name" value="PROTEIN FAR1-RELATED SEQUENCE"/>
    <property type="match status" value="1"/>
</dbReference>
<dbReference type="PROSITE" id="PS50966">
    <property type="entry name" value="ZF_SWIM"/>
    <property type="match status" value="1"/>
</dbReference>